<keyword evidence="1" id="KW-0732">Signal</keyword>
<dbReference type="PANTHER" id="PTHR35936:SF25">
    <property type="entry name" value="ABC TRANSPORTER SUBSTRATE-BINDING PROTEIN"/>
    <property type="match status" value="1"/>
</dbReference>
<evidence type="ECO:0000313" key="3">
    <source>
        <dbReference type="EMBL" id="TDP12780.1"/>
    </source>
</evidence>
<dbReference type="InterPro" id="IPR001638">
    <property type="entry name" value="Solute-binding_3/MltF_N"/>
</dbReference>
<sequence>MLAPGLPFYPGALQARSRTALVVGSADPPYRIFAPSGATGLYYDLLNEAASRLAWPLRYEETPSARALRMMELGEADLMVGPFRSPERERFMIYTQAPLPPVAIAFYTRPFAPVIKVPADLLGLRIAVHRGKRYGPEFDGDARLSRHALNNYRTAFEMVVRGRLDVVVIPELQGDLLQQELQLELVKQPLRMAAQQAHVVLSRRSPWQNRQGDLERAFRAMREDGSWQAILQRYR</sequence>
<feature type="domain" description="Solute-binding protein family 3/N-terminal" evidence="2">
    <location>
        <begin position="20"/>
        <end position="235"/>
    </location>
</feature>
<dbReference type="EMBL" id="SNXE01000001">
    <property type="protein sequence ID" value="TDP12780.1"/>
    <property type="molecule type" value="Genomic_DNA"/>
</dbReference>
<dbReference type="SUPFAM" id="SSF53850">
    <property type="entry name" value="Periplasmic binding protein-like II"/>
    <property type="match status" value="1"/>
</dbReference>
<dbReference type="Gene3D" id="3.40.190.10">
    <property type="entry name" value="Periplasmic binding protein-like II"/>
    <property type="match status" value="2"/>
</dbReference>
<comment type="caution">
    <text evidence="3">The sequence shown here is derived from an EMBL/GenBank/DDBJ whole genome shotgun (WGS) entry which is preliminary data.</text>
</comment>
<keyword evidence="4" id="KW-1185">Reference proteome</keyword>
<dbReference type="AlphaFoldDB" id="A0A4R6NB89"/>
<proteinExistence type="predicted"/>
<organism evidence="3 4">
    <name type="scientific">Roseateles asaccharophilus</name>
    <dbReference type="NCBI Taxonomy" id="582607"/>
    <lineage>
        <taxon>Bacteria</taxon>
        <taxon>Pseudomonadati</taxon>
        <taxon>Pseudomonadota</taxon>
        <taxon>Betaproteobacteria</taxon>
        <taxon>Burkholderiales</taxon>
        <taxon>Sphaerotilaceae</taxon>
        <taxon>Roseateles</taxon>
    </lineage>
</organism>
<dbReference type="PANTHER" id="PTHR35936">
    <property type="entry name" value="MEMBRANE-BOUND LYTIC MUREIN TRANSGLYCOSYLASE F"/>
    <property type="match status" value="1"/>
</dbReference>
<dbReference type="Pfam" id="PF00497">
    <property type="entry name" value="SBP_bac_3"/>
    <property type="match status" value="1"/>
</dbReference>
<name>A0A4R6NB89_9BURK</name>
<accession>A0A4R6NB89</accession>
<evidence type="ECO:0000256" key="1">
    <source>
        <dbReference type="ARBA" id="ARBA00022729"/>
    </source>
</evidence>
<dbReference type="Proteomes" id="UP000295357">
    <property type="component" value="Unassembled WGS sequence"/>
</dbReference>
<reference evidence="3 4" key="1">
    <citation type="submission" date="2019-03" db="EMBL/GenBank/DDBJ databases">
        <title>Genomic Encyclopedia of Type Strains, Phase IV (KMG-IV): sequencing the most valuable type-strain genomes for metagenomic binning, comparative biology and taxonomic classification.</title>
        <authorList>
            <person name="Goeker M."/>
        </authorList>
    </citation>
    <scope>NUCLEOTIDE SEQUENCE [LARGE SCALE GENOMIC DNA]</scope>
    <source>
        <strain evidence="3 4">DSM 25082</strain>
    </source>
</reference>
<evidence type="ECO:0000259" key="2">
    <source>
        <dbReference type="SMART" id="SM00062"/>
    </source>
</evidence>
<dbReference type="SMART" id="SM00062">
    <property type="entry name" value="PBPb"/>
    <property type="match status" value="1"/>
</dbReference>
<protein>
    <submittedName>
        <fullName evidence="3">Amino acid ABC transporter substrate-binding protein (PAAT family)</fullName>
    </submittedName>
</protein>
<gene>
    <name evidence="3" type="ORF">DFR39_101253</name>
</gene>
<evidence type="ECO:0000313" key="4">
    <source>
        <dbReference type="Proteomes" id="UP000295357"/>
    </source>
</evidence>